<name>A0ABD6AY37_9EURY</name>
<accession>A0ABD6AY37</accession>
<feature type="domain" description="DUF1616" evidence="2">
    <location>
        <begin position="43"/>
        <end position="343"/>
    </location>
</feature>
<dbReference type="Proteomes" id="UP001597187">
    <property type="component" value="Unassembled WGS sequence"/>
</dbReference>
<feature type="transmembrane region" description="Helical" evidence="1">
    <location>
        <begin position="21"/>
        <end position="41"/>
    </location>
</feature>
<dbReference type="RefSeq" id="WP_250874259.1">
    <property type="nucleotide sequence ID" value="NZ_JALXFV010000007.1"/>
</dbReference>
<feature type="transmembrane region" description="Helical" evidence="1">
    <location>
        <begin position="192"/>
        <end position="216"/>
    </location>
</feature>
<protein>
    <submittedName>
        <fullName evidence="3">DUF1616 domain-containing protein</fullName>
    </submittedName>
</protein>
<keyword evidence="1" id="KW-1133">Transmembrane helix</keyword>
<keyword evidence="1" id="KW-0812">Transmembrane</keyword>
<gene>
    <name evidence="3" type="ORF">ACFSBT_13465</name>
</gene>
<organism evidence="3 4">
    <name type="scientific">Halomarina rubra</name>
    <dbReference type="NCBI Taxonomy" id="2071873"/>
    <lineage>
        <taxon>Archaea</taxon>
        <taxon>Methanobacteriati</taxon>
        <taxon>Methanobacteriota</taxon>
        <taxon>Stenosarchaea group</taxon>
        <taxon>Halobacteria</taxon>
        <taxon>Halobacteriales</taxon>
        <taxon>Natronomonadaceae</taxon>
        <taxon>Halomarina</taxon>
    </lineage>
</organism>
<evidence type="ECO:0000259" key="2">
    <source>
        <dbReference type="Pfam" id="PF07760"/>
    </source>
</evidence>
<evidence type="ECO:0000256" key="1">
    <source>
        <dbReference type="SAM" id="Phobius"/>
    </source>
</evidence>
<feature type="transmembrane region" description="Helical" evidence="1">
    <location>
        <begin position="56"/>
        <end position="79"/>
    </location>
</feature>
<keyword evidence="4" id="KW-1185">Reference proteome</keyword>
<keyword evidence="1" id="KW-0472">Membrane</keyword>
<dbReference type="InterPro" id="IPR011674">
    <property type="entry name" value="DUF1616"/>
</dbReference>
<feature type="transmembrane region" description="Helical" evidence="1">
    <location>
        <begin position="110"/>
        <end position="133"/>
    </location>
</feature>
<reference evidence="3 4" key="1">
    <citation type="journal article" date="2019" name="Int. J. Syst. Evol. Microbiol.">
        <title>The Global Catalogue of Microorganisms (GCM) 10K type strain sequencing project: providing services to taxonomists for standard genome sequencing and annotation.</title>
        <authorList>
            <consortium name="The Broad Institute Genomics Platform"/>
            <consortium name="The Broad Institute Genome Sequencing Center for Infectious Disease"/>
            <person name="Wu L."/>
            <person name="Ma J."/>
        </authorList>
    </citation>
    <scope>NUCLEOTIDE SEQUENCE [LARGE SCALE GENOMIC DNA]</scope>
    <source>
        <strain evidence="3 4">CGMCC 1.12563</strain>
    </source>
</reference>
<dbReference type="EMBL" id="JBHUDC010000007">
    <property type="protein sequence ID" value="MFD1514285.1"/>
    <property type="molecule type" value="Genomic_DNA"/>
</dbReference>
<evidence type="ECO:0000313" key="4">
    <source>
        <dbReference type="Proteomes" id="UP001597187"/>
    </source>
</evidence>
<proteinExistence type="predicted"/>
<comment type="caution">
    <text evidence="3">The sequence shown here is derived from an EMBL/GenBank/DDBJ whole genome shotgun (WGS) entry which is preliminary data.</text>
</comment>
<dbReference type="Pfam" id="PF07760">
    <property type="entry name" value="DUF1616"/>
    <property type="match status" value="1"/>
</dbReference>
<sequence length="347" mass="37471">MADKQTQNERSVRTTNAISTADQFVDVVAVFCAIVIVQAAINTTESVGVLGTGSPVRLAIILAALFFLPGYALTTVLFPRAPKVRETNRTWFAPINGHGLPDRPQSAERLVLSFGLSLVLIPLAGLGLSALSLGYSVETVGNATTVLIIAPLLLGTIRRLQTPEESRYIVSFSSALQRPHGRVVGESQTDTAVNLILLFGVLTAVSVLTLAVTAPLSGATYTDFSIVTQNQNGELVTSGYPSEFVVGEHQPLTFIVDNNEGQAAEYEVVILLERVDDSGAVVERFELDRFSRTVEDGQWVEEHQVSPTATGENLRLTYVLYKGDAPVEPDLSSAYRSAYIWIDVSES</sequence>
<dbReference type="AlphaFoldDB" id="A0ABD6AY37"/>
<feature type="transmembrane region" description="Helical" evidence="1">
    <location>
        <begin position="139"/>
        <end position="157"/>
    </location>
</feature>
<evidence type="ECO:0000313" key="3">
    <source>
        <dbReference type="EMBL" id="MFD1514285.1"/>
    </source>
</evidence>